<dbReference type="AlphaFoldDB" id="A0A2R6NVG9"/>
<proteinExistence type="predicted"/>
<keyword evidence="2" id="KW-1185">Reference proteome</keyword>
<evidence type="ECO:0000313" key="2">
    <source>
        <dbReference type="Proteomes" id="UP000186601"/>
    </source>
</evidence>
<dbReference type="EMBL" id="MLYV02000808">
    <property type="protein sequence ID" value="PSR77200.1"/>
    <property type="molecule type" value="Genomic_DNA"/>
</dbReference>
<dbReference type="Proteomes" id="UP000186601">
    <property type="component" value="Unassembled WGS sequence"/>
</dbReference>
<accession>A0A2R6NVG9</accession>
<gene>
    <name evidence="1" type="ORF">PHLCEN_2v8004</name>
</gene>
<sequence length="448" mass="50452">MADMTQSELEDATLSPYRWQSLISRRFGEIGSASSYPLSIHELRPPLLNDNSGGSQTDRLVPPVLKSFALTPGGQYLFASMQMGDKDAGMLHVWDLGNKPLSEGSPPKIIASLSLDGIHTDLQTHIVEDELISCAMFIRDRLQLYIYHLDPDAGELKEVSSLISTSLTEIWSIDQMGDFATFFKGDLVALGQFEVVLLWEFSQNKALFCDIDRYHINQIYSFGHILVSWEDTGDHFDGGTLVFFHMPELVAIVGPSGEVEWRDVIIHQENVVNPFKFASHSWPFFSFQLNSCDLLVSATGESIHDLIVGQYRISSANNEPSRVEQIQNLVLYDNIGGDRLFFGYSWEGRCYGGAPIRFLDDSVLLPGYFYRADECKIQAILVKQSGVCVEGELWCSDSSCRASDRVQWRMPPSYEYIEDILFKMDALSGRACIHFHGGLQIIDYNVIH</sequence>
<evidence type="ECO:0000313" key="1">
    <source>
        <dbReference type="EMBL" id="PSR77200.1"/>
    </source>
</evidence>
<protein>
    <submittedName>
        <fullName evidence="1">Uncharacterized protein</fullName>
    </submittedName>
</protein>
<organism evidence="1 2">
    <name type="scientific">Hermanssonia centrifuga</name>
    <dbReference type="NCBI Taxonomy" id="98765"/>
    <lineage>
        <taxon>Eukaryota</taxon>
        <taxon>Fungi</taxon>
        <taxon>Dikarya</taxon>
        <taxon>Basidiomycota</taxon>
        <taxon>Agaricomycotina</taxon>
        <taxon>Agaricomycetes</taxon>
        <taxon>Polyporales</taxon>
        <taxon>Meruliaceae</taxon>
        <taxon>Hermanssonia</taxon>
    </lineage>
</organism>
<name>A0A2R6NVG9_9APHY</name>
<reference evidence="1 2" key="1">
    <citation type="submission" date="2018-02" db="EMBL/GenBank/DDBJ databases">
        <title>Genome sequence of the basidiomycete white-rot fungus Phlebia centrifuga.</title>
        <authorList>
            <person name="Granchi Z."/>
            <person name="Peng M."/>
            <person name="de Vries R.P."/>
            <person name="Hilden K."/>
            <person name="Makela M.R."/>
            <person name="Grigoriev I."/>
            <person name="Riley R."/>
        </authorList>
    </citation>
    <scope>NUCLEOTIDE SEQUENCE [LARGE SCALE GENOMIC DNA]</scope>
    <source>
        <strain evidence="1 2">FBCC195</strain>
    </source>
</reference>
<comment type="caution">
    <text evidence="1">The sequence shown here is derived from an EMBL/GenBank/DDBJ whole genome shotgun (WGS) entry which is preliminary data.</text>
</comment>